<dbReference type="CDD" id="cd02015">
    <property type="entry name" value="TPP_AHAS"/>
    <property type="match status" value="1"/>
</dbReference>
<dbReference type="SUPFAM" id="SSF52467">
    <property type="entry name" value="DHS-like NAD/FAD-binding domain"/>
    <property type="match status" value="1"/>
</dbReference>
<dbReference type="EMBL" id="JBHSHP010000022">
    <property type="protein sequence ID" value="MFC4755136.1"/>
    <property type="molecule type" value="Genomic_DNA"/>
</dbReference>
<keyword evidence="12 14" id="KW-0100">Branched-chain amino acid biosynthesis</keyword>
<accession>A0ABV9PUQ1</accession>
<feature type="region of interest" description="Disordered" evidence="15">
    <location>
        <begin position="1"/>
        <end position="27"/>
    </location>
</feature>
<comment type="cofactor">
    <cofactor evidence="14">
        <name>thiamine diphosphate</name>
        <dbReference type="ChEBI" id="CHEBI:58937"/>
    </cofactor>
    <text evidence="14">Binds 1 thiamine pyrophosphate per subunit.</text>
</comment>
<dbReference type="InterPro" id="IPR045229">
    <property type="entry name" value="TPP_enz"/>
</dbReference>
<dbReference type="Pfam" id="PF02776">
    <property type="entry name" value="TPP_enzyme_N"/>
    <property type="match status" value="1"/>
</dbReference>
<dbReference type="InterPro" id="IPR012001">
    <property type="entry name" value="Thiamin_PyroP_enz_TPP-bd_dom"/>
</dbReference>
<feature type="domain" description="Thiamine pyrophosphate enzyme TPP-binding" evidence="17">
    <location>
        <begin position="415"/>
        <end position="568"/>
    </location>
</feature>
<evidence type="ECO:0000256" key="1">
    <source>
        <dbReference type="ARBA" id="ARBA00004974"/>
    </source>
</evidence>
<keyword evidence="7 14" id="KW-0808">Transferase</keyword>
<evidence type="ECO:0000256" key="9">
    <source>
        <dbReference type="ARBA" id="ARBA00022827"/>
    </source>
</evidence>
<comment type="pathway">
    <text evidence="1 14">Amino-acid biosynthesis; L-isoleucine biosynthesis; L-isoleucine from 2-oxobutanoate: step 1/4.</text>
</comment>
<sequence>MSAPTAQPGPRPGTEHKARSTAPERMTGAQAVVRSLEEIGTEVVFGIPGGAILPVYDPLYDSARVRHVLVRHEQGAGHAATGYAQVTGKVGVCMATSGPGATNLVTPLADAQMDSVPVVAITGQVGTALIGTDGFQEADISGITMPITKHNFLVSHGDDIPRMIAEAFHIAQSGRPGAVLVDIPKDVLQNEMTFSWPPEMKLPGYRPVTKPHGKQIREAARMIARAKRPVLYVGGGVIKADASAELMELAELTGIPVVTTLMARGAFPDSHRLHYGMPGMHGTVAAVAALQRSDLLITLGARFDDRVTGRLDTFAPDAKVIHADIDPAEIGKNRAVDVPIVGDIKEVLAELVQTLRGERDSGSMKTPATWVEQLDEIRSEYPLGYAPQSDGSLSPEYVIERLSAAAGPDAIYCAGVGQHQMWAAQFVRYEKPRTWLNSGGLGTMGYSVPAAMGAKFGRPDAEVWSIDGDGCFQMTNQELATCAIEGAPIKVALINNGNLGMVRQWQTLFYDQRYSQTDLSTHSMHIPDFVKLGEALGCVALRCERAEDVDAVIAQAREINDRPVLIDFIVGKDAQVWPMVAAGTSNDEIMAARDIRPLFDDSDSAADEPAEIHEATERIDAAVIAAQEEDQ</sequence>
<keyword evidence="20" id="KW-1185">Reference proteome</keyword>
<name>A0ABV9PUQ1_9ACTN</name>
<evidence type="ECO:0000256" key="6">
    <source>
        <dbReference type="ARBA" id="ARBA00022630"/>
    </source>
</evidence>
<evidence type="ECO:0000256" key="2">
    <source>
        <dbReference type="ARBA" id="ARBA00005025"/>
    </source>
</evidence>
<dbReference type="InterPro" id="IPR029035">
    <property type="entry name" value="DHS-like_NAD/FAD-binding_dom"/>
</dbReference>
<evidence type="ECO:0000259" key="16">
    <source>
        <dbReference type="Pfam" id="PF00205"/>
    </source>
</evidence>
<evidence type="ECO:0000256" key="14">
    <source>
        <dbReference type="RuleBase" id="RU003591"/>
    </source>
</evidence>
<evidence type="ECO:0000256" key="13">
    <source>
        <dbReference type="ARBA" id="ARBA00048670"/>
    </source>
</evidence>
<dbReference type="PANTHER" id="PTHR18968">
    <property type="entry name" value="THIAMINE PYROPHOSPHATE ENZYMES"/>
    <property type="match status" value="1"/>
</dbReference>
<dbReference type="InterPro" id="IPR029061">
    <property type="entry name" value="THDP-binding"/>
</dbReference>
<dbReference type="PROSITE" id="PS00187">
    <property type="entry name" value="TPP_ENZYMES"/>
    <property type="match status" value="1"/>
</dbReference>
<keyword evidence="11 14" id="KW-0786">Thiamine pyrophosphate</keyword>
<evidence type="ECO:0000256" key="8">
    <source>
        <dbReference type="ARBA" id="ARBA00022723"/>
    </source>
</evidence>
<dbReference type="RefSeq" id="WP_344990695.1">
    <property type="nucleotide sequence ID" value="NZ_BAABCD010000015.1"/>
</dbReference>
<evidence type="ECO:0000313" key="20">
    <source>
        <dbReference type="Proteomes" id="UP001595836"/>
    </source>
</evidence>
<dbReference type="NCBIfam" id="TIGR00118">
    <property type="entry name" value="acolac_lg"/>
    <property type="match status" value="1"/>
</dbReference>
<dbReference type="CDD" id="cd07035">
    <property type="entry name" value="TPP_PYR_POX_like"/>
    <property type="match status" value="1"/>
</dbReference>
<dbReference type="EC" id="2.2.1.6" evidence="4 14"/>
<keyword evidence="6" id="KW-0285">Flavoprotein</keyword>
<comment type="similarity">
    <text evidence="3 14">Belongs to the TPP enzyme family.</text>
</comment>
<dbReference type="NCBIfam" id="NF005860">
    <property type="entry name" value="PRK07789.1"/>
    <property type="match status" value="1"/>
</dbReference>
<dbReference type="Gene3D" id="3.40.50.970">
    <property type="match status" value="2"/>
</dbReference>
<reference evidence="20" key="1">
    <citation type="journal article" date="2019" name="Int. J. Syst. Evol. Microbiol.">
        <title>The Global Catalogue of Microorganisms (GCM) 10K type strain sequencing project: providing services to taxonomists for standard genome sequencing and annotation.</title>
        <authorList>
            <consortium name="The Broad Institute Genomics Platform"/>
            <consortium name="The Broad Institute Genome Sequencing Center for Infectious Disease"/>
            <person name="Wu L."/>
            <person name="Ma J."/>
        </authorList>
    </citation>
    <scope>NUCLEOTIDE SEQUENCE [LARGE SCALE GENOMIC DNA]</scope>
    <source>
        <strain evidence="20">JCM 11882</strain>
    </source>
</reference>
<dbReference type="Gene3D" id="3.40.50.1220">
    <property type="entry name" value="TPP-binding domain"/>
    <property type="match status" value="1"/>
</dbReference>
<evidence type="ECO:0000256" key="15">
    <source>
        <dbReference type="SAM" id="MobiDB-lite"/>
    </source>
</evidence>
<keyword evidence="5 14" id="KW-0028">Amino-acid biosynthesis</keyword>
<evidence type="ECO:0000256" key="4">
    <source>
        <dbReference type="ARBA" id="ARBA00013145"/>
    </source>
</evidence>
<dbReference type="PANTHER" id="PTHR18968:SF13">
    <property type="entry name" value="ACETOLACTATE SYNTHASE CATALYTIC SUBUNIT, MITOCHONDRIAL"/>
    <property type="match status" value="1"/>
</dbReference>
<dbReference type="InterPro" id="IPR000399">
    <property type="entry name" value="TPP-bd_CS"/>
</dbReference>
<dbReference type="Pfam" id="PF00205">
    <property type="entry name" value="TPP_enzyme_M"/>
    <property type="match status" value="1"/>
</dbReference>
<organism evidence="19 20">
    <name type="scientific">Dietzia aurantiaca</name>
    <dbReference type="NCBI Taxonomy" id="983873"/>
    <lineage>
        <taxon>Bacteria</taxon>
        <taxon>Bacillati</taxon>
        <taxon>Actinomycetota</taxon>
        <taxon>Actinomycetes</taxon>
        <taxon>Mycobacteriales</taxon>
        <taxon>Dietziaceae</taxon>
        <taxon>Dietzia</taxon>
    </lineage>
</organism>
<dbReference type="InterPro" id="IPR012000">
    <property type="entry name" value="Thiamin_PyroP_enz_cen_dom"/>
</dbReference>
<evidence type="ECO:0000259" key="18">
    <source>
        <dbReference type="Pfam" id="PF02776"/>
    </source>
</evidence>
<dbReference type="InterPro" id="IPR039368">
    <property type="entry name" value="AHAS_TPP"/>
</dbReference>
<evidence type="ECO:0000313" key="19">
    <source>
        <dbReference type="EMBL" id="MFC4755136.1"/>
    </source>
</evidence>
<dbReference type="Pfam" id="PF02775">
    <property type="entry name" value="TPP_enzyme_C"/>
    <property type="match status" value="1"/>
</dbReference>
<comment type="catalytic activity">
    <reaction evidence="13 14">
        <text>2 pyruvate + H(+) = (2S)-2-acetolactate + CO2</text>
        <dbReference type="Rhea" id="RHEA:25249"/>
        <dbReference type="ChEBI" id="CHEBI:15361"/>
        <dbReference type="ChEBI" id="CHEBI:15378"/>
        <dbReference type="ChEBI" id="CHEBI:16526"/>
        <dbReference type="ChEBI" id="CHEBI:58476"/>
        <dbReference type="EC" id="2.2.1.6"/>
    </reaction>
</comment>
<comment type="cofactor">
    <cofactor evidence="14">
        <name>Mg(2+)</name>
        <dbReference type="ChEBI" id="CHEBI:18420"/>
    </cofactor>
    <text evidence="14">Binds 1 Mg(2+) ion per subunit.</text>
</comment>
<comment type="caution">
    <text evidence="19">The sequence shown here is derived from an EMBL/GenBank/DDBJ whole genome shotgun (WGS) entry which is preliminary data.</text>
</comment>
<protein>
    <recommendedName>
        <fullName evidence="4 14">Acetolactate synthase</fullName>
        <ecNumber evidence="4 14">2.2.1.6</ecNumber>
    </recommendedName>
</protein>
<evidence type="ECO:0000256" key="7">
    <source>
        <dbReference type="ARBA" id="ARBA00022679"/>
    </source>
</evidence>
<feature type="domain" description="Thiamine pyrophosphate enzyme N-terminal TPP-binding" evidence="18">
    <location>
        <begin position="26"/>
        <end position="141"/>
    </location>
</feature>
<evidence type="ECO:0000256" key="12">
    <source>
        <dbReference type="ARBA" id="ARBA00023304"/>
    </source>
</evidence>
<proteinExistence type="inferred from homology"/>
<gene>
    <name evidence="19" type="ORF">ACFO7U_10120</name>
</gene>
<evidence type="ECO:0000256" key="3">
    <source>
        <dbReference type="ARBA" id="ARBA00007812"/>
    </source>
</evidence>
<comment type="pathway">
    <text evidence="2 14">Amino-acid biosynthesis; L-valine biosynthesis; L-valine from pyruvate: step 1/4.</text>
</comment>
<dbReference type="SUPFAM" id="SSF52518">
    <property type="entry name" value="Thiamin diphosphate-binding fold (THDP-binding)"/>
    <property type="match status" value="2"/>
</dbReference>
<dbReference type="InterPro" id="IPR012846">
    <property type="entry name" value="Acetolactate_synth_lsu"/>
</dbReference>
<keyword evidence="10 14" id="KW-0460">Magnesium</keyword>
<evidence type="ECO:0000256" key="11">
    <source>
        <dbReference type="ARBA" id="ARBA00023052"/>
    </source>
</evidence>
<dbReference type="Proteomes" id="UP001595836">
    <property type="component" value="Unassembled WGS sequence"/>
</dbReference>
<evidence type="ECO:0000256" key="5">
    <source>
        <dbReference type="ARBA" id="ARBA00022605"/>
    </source>
</evidence>
<evidence type="ECO:0000259" key="17">
    <source>
        <dbReference type="Pfam" id="PF02775"/>
    </source>
</evidence>
<keyword evidence="9" id="KW-0274">FAD</keyword>
<dbReference type="InterPro" id="IPR011766">
    <property type="entry name" value="TPP_enzyme_TPP-bd"/>
</dbReference>
<feature type="domain" description="Thiamine pyrophosphate enzyme central" evidence="16">
    <location>
        <begin position="216"/>
        <end position="351"/>
    </location>
</feature>
<keyword evidence="8 14" id="KW-0479">Metal-binding</keyword>
<evidence type="ECO:0000256" key="10">
    <source>
        <dbReference type="ARBA" id="ARBA00022842"/>
    </source>
</evidence>